<dbReference type="PANTHER" id="PTHR13817:SF166">
    <property type="entry name" value="NEURONAL IGCAM-RELATED"/>
    <property type="match status" value="1"/>
</dbReference>
<organism evidence="3 4">
    <name type="scientific">Microbulbifer variabilis</name>
    <dbReference type="NCBI Taxonomy" id="266805"/>
    <lineage>
        <taxon>Bacteria</taxon>
        <taxon>Pseudomonadati</taxon>
        <taxon>Pseudomonadota</taxon>
        <taxon>Gammaproteobacteria</taxon>
        <taxon>Cellvibrionales</taxon>
        <taxon>Microbulbiferaceae</taxon>
        <taxon>Microbulbifer</taxon>
    </lineage>
</organism>
<dbReference type="SUPFAM" id="SSF49265">
    <property type="entry name" value="Fibronectin type III"/>
    <property type="match status" value="3"/>
</dbReference>
<reference evidence="3" key="1">
    <citation type="submission" date="2022-02" db="EMBL/GenBank/DDBJ databases">
        <title>Coral-associated bacteria.</title>
        <authorList>
            <person name="Tang K."/>
            <person name="Wang X."/>
        </authorList>
    </citation>
    <scope>NUCLEOTIDE SEQUENCE</scope>
    <source>
        <strain evidence="3">SCSIO 43006</strain>
    </source>
</reference>
<dbReference type="InterPro" id="IPR013783">
    <property type="entry name" value="Ig-like_fold"/>
</dbReference>
<gene>
    <name evidence="3" type="ORF">MJO52_18495</name>
</gene>
<name>A0ABY4V9V7_9GAMM</name>
<proteinExistence type="predicted"/>
<dbReference type="RefSeq" id="WP_252083432.1">
    <property type="nucleotide sequence ID" value="NZ_CP092418.1"/>
</dbReference>
<evidence type="ECO:0000313" key="4">
    <source>
        <dbReference type="Proteomes" id="UP001055658"/>
    </source>
</evidence>
<dbReference type="InterPro" id="IPR036116">
    <property type="entry name" value="FN3_sf"/>
</dbReference>
<dbReference type="PROSITE" id="PS50853">
    <property type="entry name" value="FN3"/>
    <property type="match status" value="2"/>
</dbReference>
<evidence type="ECO:0000259" key="2">
    <source>
        <dbReference type="PROSITE" id="PS50853"/>
    </source>
</evidence>
<evidence type="ECO:0000256" key="1">
    <source>
        <dbReference type="ARBA" id="ARBA00022737"/>
    </source>
</evidence>
<keyword evidence="4" id="KW-1185">Reference proteome</keyword>
<dbReference type="Proteomes" id="UP001055658">
    <property type="component" value="Chromosome"/>
</dbReference>
<feature type="domain" description="Fibronectin type-III" evidence="2">
    <location>
        <begin position="236"/>
        <end position="325"/>
    </location>
</feature>
<feature type="domain" description="Fibronectin type-III" evidence="2">
    <location>
        <begin position="502"/>
        <end position="589"/>
    </location>
</feature>
<dbReference type="EMBL" id="CP092418">
    <property type="protein sequence ID" value="USD21029.1"/>
    <property type="molecule type" value="Genomic_DNA"/>
</dbReference>
<accession>A0ABY4V9V7</accession>
<dbReference type="SMART" id="SM00060">
    <property type="entry name" value="FN3"/>
    <property type="match status" value="5"/>
</dbReference>
<dbReference type="Gene3D" id="2.60.40.10">
    <property type="entry name" value="Immunoglobulins"/>
    <property type="match status" value="5"/>
</dbReference>
<dbReference type="CDD" id="cd00063">
    <property type="entry name" value="FN3"/>
    <property type="match status" value="2"/>
</dbReference>
<keyword evidence="1" id="KW-0677">Repeat</keyword>
<dbReference type="InterPro" id="IPR003961">
    <property type="entry name" value="FN3_dom"/>
</dbReference>
<dbReference type="PANTHER" id="PTHR13817">
    <property type="entry name" value="TITIN"/>
    <property type="match status" value="1"/>
</dbReference>
<protein>
    <submittedName>
        <fullName evidence="3">Fibronectin type III domain-containing protein</fullName>
    </submittedName>
</protein>
<sequence>MTGPLFAVGFVSFSFLPQHAQAGCRIDGEHSIGGSRGQVVYDCFVQLPSSFTLSYSNRKATLAWKEYTLTSGETRHEDYSLIQTFNGKETVLDHYPPSTGSRVVNLTANGTYSFCYKAEGEAGLVGPGFIGRPMTRETCREVTVTSTPSTINYPTFDSDGSYSISWSSSSAANRYELYRSINGGSWSRIYNSSGTKFNETGKSNGSYRYRVRACTSNMCSDYKTGGTLKVEKTPSTPSSITVPSYTSSSSVNISWAASSGATRYEVQQRKDNGSWSGNIYSGSSTSTTVSSLSHGSTYRFRVRACNTTCSGYRESKDLEVYFRPGVPTPKLNTTTSLDGKYTVSWNTKQFATSYQLVDGSGSTLYNGSGLSKSFSGVSNGSYSYKVRACNAKGTCSNYSSLVTVKVDRAVGVPVASASPTNSWDGKVKLSWSEVKKGGLTVEYQVVDSANKQLYRGTARSYQLSNLQDGRHCYRVRALTSTDQSNYSPEACATVALLKPPVAPSYITVPSSTGEAYTVSWPSVAETDSYLLQQRMNNGSWKTVYNGAGNSYKYNASPLVFGTHDYRVQAANKAGSSDFSNTFTVTMELDPTVQIRKQLYYNEADQVPAAQENPAQGIFSRDRAAFRYLDLMYIVDTNTNTVINPYASGEATVEFSSLYDTAERNRATDVEAFIFEQLTHHPNNENLQRFTLDVYYDRAVAEMILANEALDNARISRLRNEAVEVEVGHIETAHQLLKDALEQYNSLLTYAPEFLAQWGPSRGQISPRYYDPNDLAQKDVTPAELLFTGYKDVTMLYQLMSKLASTKVQQARLAVVAGQTNTTLLAQMVDEMNTLRSELIAKEQSLRAIFPNTDFTQVQGFSGLPEAVYAWQTHLSDLENSVSWLTGETNILGLPQDSVLLVQGYGIDGNTVFDSFNALSDFLGNDSSGPIATAQNSLAAAKTSYENYRHSADKLATEYTDRHQQLGNWLYSLLGLEFPSNCFAEDCVIVTEDAQNGSEISLQANNIDIAEIALSNNLQRMEDLLSAIEIEIERRAEEEGIVDGMSKIILDYGSKQVSIKQQIAKIRKKAEQSRKRGSLFKGIVKSVAAIVSQNWAQLAQTVKETAETVAEHNRNIKTIKDIGKLEAESARLAAEERATLNDSSNRLLGVESKARVRTMWLEANTIALDIAQAEATVEQEVERLTGMLNQAQRVMNQMFTTNANLAERYFADPIHASRLTTEVLRAERYFEEAQKWLFYAASALEYKWQESFVGSVTGFRKESIFRLRNAQELRDFYSEMLSFDQLRNLSGTQQATDTFSLKDDVFGYVDNINGIAQTYVHPDPAQQGGPRLSPQQALQEKLRLLSRKYGSDTWVTVEFSTVKELPRSNFFLGPVIAGNNDLSCLAAGGSYLDKIETIGLNIPLLHSVSAETETPAYLTYGGTSFLRSKTPGTLMESADSVGIQNEFITHTPRFWDTVDGANLSFRNSFRVPMAANLDVFNSGAASVSTVTSAFKERSVAASGWRLSFKLADRYGSLVDLNAVKDVELIFNHRFKSRNIDTCGDDGDTGPLLLLHKPVVH</sequence>
<dbReference type="InterPro" id="IPR050964">
    <property type="entry name" value="Striated_Muscle_Regulatory"/>
</dbReference>
<dbReference type="Pfam" id="PF00041">
    <property type="entry name" value="fn3"/>
    <property type="match status" value="1"/>
</dbReference>
<evidence type="ECO:0000313" key="3">
    <source>
        <dbReference type="EMBL" id="USD21029.1"/>
    </source>
</evidence>